<dbReference type="InterPro" id="IPR029055">
    <property type="entry name" value="Ntn_hydrolases_N"/>
</dbReference>
<evidence type="ECO:0000256" key="10">
    <source>
        <dbReference type="PIRSR" id="PIRSR001589-2"/>
    </source>
</evidence>
<dbReference type="EC" id="6.3.5.4" evidence="3"/>
<dbReference type="Proteomes" id="UP000266016">
    <property type="component" value="Unassembled WGS sequence"/>
</dbReference>
<dbReference type="Gene3D" id="3.40.50.620">
    <property type="entry name" value="HUPs"/>
    <property type="match status" value="1"/>
</dbReference>
<evidence type="ECO:0000256" key="9">
    <source>
        <dbReference type="PIRSR" id="PIRSR001589-1"/>
    </source>
</evidence>
<dbReference type="CDD" id="cd00712">
    <property type="entry name" value="AsnB"/>
    <property type="match status" value="1"/>
</dbReference>
<evidence type="ECO:0000256" key="6">
    <source>
        <dbReference type="ARBA" id="ARBA00022888"/>
    </source>
</evidence>
<proteinExistence type="inferred from homology"/>
<comment type="catalytic activity">
    <reaction evidence="8">
        <text>L-aspartate + L-glutamine + ATP + H2O = L-asparagine + L-glutamate + AMP + diphosphate + H(+)</text>
        <dbReference type="Rhea" id="RHEA:12228"/>
        <dbReference type="ChEBI" id="CHEBI:15377"/>
        <dbReference type="ChEBI" id="CHEBI:15378"/>
        <dbReference type="ChEBI" id="CHEBI:29985"/>
        <dbReference type="ChEBI" id="CHEBI:29991"/>
        <dbReference type="ChEBI" id="CHEBI:30616"/>
        <dbReference type="ChEBI" id="CHEBI:33019"/>
        <dbReference type="ChEBI" id="CHEBI:58048"/>
        <dbReference type="ChEBI" id="CHEBI:58359"/>
        <dbReference type="ChEBI" id="CHEBI:456215"/>
        <dbReference type="EC" id="6.3.5.4"/>
    </reaction>
</comment>
<dbReference type="InterPro" id="IPR014729">
    <property type="entry name" value="Rossmann-like_a/b/a_fold"/>
</dbReference>
<evidence type="ECO:0000256" key="2">
    <source>
        <dbReference type="ARBA" id="ARBA00005752"/>
    </source>
</evidence>
<gene>
    <name evidence="13" type="primary">asnB</name>
    <name evidence="13" type="ORF">D1953_10540</name>
</gene>
<comment type="pathway">
    <text evidence="1">Amino-acid biosynthesis; L-asparagine biosynthesis; L-asparagine from L-aspartate (L-Gln route): step 1/1.</text>
</comment>
<dbReference type="NCBIfam" id="TIGR01536">
    <property type="entry name" value="asn_synth_AEB"/>
    <property type="match status" value="1"/>
</dbReference>
<dbReference type="SUPFAM" id="SSF52402">
    <property type="entry name" value="Adenine nucleotide alpha hydrolases-like"/>
    <property type="match status" value="1"/>
</dbReference>
<keyword evidence="6 9" id="KW-0061">Asparagine biosynthesis</keyword>
<dbReference type="Gene3D" id="3.60.20.10">
    <property type="entry name" value="Glutamine Phosphoribosylpyrophosphate, subunit 1, domain 1"/>
    <property type="match status" value="1"/>
</dbReference>
<dbReference type="PANTHER" id="PTHR43284:SF1">
    <property type="entry name" value="ASPARAGINE SYNTHETASE"/>
    <property type="match status" value="1"/>
</dbReference>
<dbReference type="InterPro" id="IPR033738">
    <property type="entry name" value="AsnB_N"/>
</dbReference>
<evidence type="ECO:0000256" key="3">
    <source>
        <dbReference type="ARBA" id="ARBA00012737"/>
    </source>
</evidence>
<evidence type="ECO:0000259" key="12">
    <source>
        <dbReference type="PROSITE" id="PS51278"/>
    </source>
</evidence>
<keyword evidence="13" id="KW-0436">Ligase</keyword>
<dbReference type="Pfam" id="PF00733">
    <property type="entry name" value="Asn_synthase"/>
    <property type="match status" value="1"/>
</dbReference>
<dbReference type="PROSITE" id="PS51278">
    <property type="entry name" value="GATASE_TYPE_2"/>
    <property type="match status" value="1"/>
</dbReference>
<dbReference type="AlphaFoldDB" id="A0A398B8K6"/>
<feature type="binding site" evidence="10">
    <location>
        <position position="102"/>
    </location>
    <ligand>
        <name>L-glutamine</name>
        <dbReference type="ChEBI" id="CHEBI:58359"/>
    </ligand>
</feature>
<organism evidence="13 14">
    <name type="scientific">Peribacillus asahii</name>
    <dbReference type="NCBI Taxonomy" id="228899"/>
    <lineage>
        <taxon>Bacteria</taxon>
        <taxon>Bacillati</taxon>
        <taxon>Bacillota</taxon>
        <taxon>Bacilli</taxon>
        <taxon>Bacillales</taxon>
        <taxon>Bacillaceae</taxon>
        <taxon>Peribacillus</taxon>
    </lineage>
</organism>
<dbReference type="GO" id="GO:0005829">
    <property type="term" value="C:cytosol"/>
    <property type="evidence" value="ECO:0007669"/>
    <property type="project" value="TreeGrafter"/>
</dbReference>
<sequence>MCGITGWVHFQKDLRAETDTVAKMTSTLAKRGPDDENVWSDTHVVFGHRRLTVVDPVGGKQPMTKAHESGVYTLCYNGELYNTEDLRKELLLKGYSFKGHSDTEVLLTSYIEWKEKCVELFNGIFAFAIWDSAEQKLFIGRDRLGVKPLFYAERNGGLLFGSELKALLAHPDVKAEISYEGLAEVFGVGPSRKPGSGVFHHIQELRPGHAMTLTRNGLKIWRYWNVKSEEHTDSLEETVDKVRFLVEDAVTRQLVSDVPLCTFLSGGVDSSAITAIAANAYRREGKGPLHTYSIDYEDNAKFFKANDFQPNADGPWIEKMSTAFQTRHHSSVITQELLTNYLTEAVHVRDLPGMADVDSSLLWFCKEIKKDFVVGLSGECADEIFGGYPWFHREDDLNRSGFPWMRSTEERVSLLKQGWRDKLKLEEYAEEAYLTTIREMPKLPGETGIAAKRRELFYLNILWFMTTLLDRKDRMSMGASLEVRVPFADHRLVEYVWNIPWEMKMTGNREKGILRKALEGLLPTEVLYRKKSPYPKTHNPVYTERVQSWLKEILEDSNSMLYEFFDKQRLNELVESKGEAFRVPWFGQLMSGPQLLAHLAQMHVWFNDYKIEIVD</sequence>
<evidence type="ECO:0000256" key="11">
    <source>
        <dbReference type="PIRSR" id="PIRSR001589-3"/>
    </source>
</evidence>
<reference evidence="13 14" key="1">
    <citation type="submission" date="2018-08" db="EMBL/GenBank/DDBJ databases">
        <title>Bacillus jemisoniae sp. nov., Bacillus chryseoplanitiae sp. nov., Bacillus resnikiae sp. nov., and Bacillus frankliniae sp. nov., isolated from Viking spacecraft and associated surfaces.</title>
        <authorList>
            <person name="Seuylemezian A."/>
            <person name="Vaishampayan P."/>
        </authorList>
    </citation>
    <scope>NUCLEOTIDE SEQUENCE [LARGE SCALE GENOMIC DNA]</scope>
    <source>
        <strain evidence="13 14">MA001</strain>
    </source>
</reference>
<evidence type="ECO:0000256" key="5">
    <source>
        <dbReference type="ARBA" id="ARBA00022840"/>
    </source>
</evidence>
<dbReference type="RefSeq" id="WP_119117139.1">
    <property type="nucleotide sequence ID" value="NZ_QWVS01000016.1"/>
</dbReference>
<evidence type="ECO:0000256" key="7">
    <source>
        <dbReference type="ARBA" id="ARBA00022962"/>
    </source>
</evidence>
<keyword evidence="4 10" id="KW-0547">Nucleotide-binding</keyword>
<feature type="site" description="Important for beta-aspartyl-AMP intermediate formation" evidence="11">
    <location>
        <position position="379"/>
    </location>
</feature>
<name>A0A398B8K6_9BACI</name>
<evidence type="ECO:0000313" key="13">
    <source>
        <dbReference type="EMBL" id="RID86202.1"/>
    </source>
</evidence>
<feature type="active site" description="For GATase activity" evidence="9">
    <location>
        <position position="2"/>
    </location>
</feature>
<protein>
    <recommendedName>
        <fullName evidence="3">asparagine synthase (glutamine-hydrolyzing)</fullName>
        <ecNumber evidence="3">6.3.5.4</ecNumber>
    </recommendedName>
</protein>
<dbReference type="InterPro" id="IPR017932">
    <property type="entry name" value="GATase_2_dom"/>
</dbReference>
<evidence type="ECO:0000313" key="14">
    <source>
        <dbReference type="Proteomes" id="UP000266016"/>
    </source>
</evidence>
<dbReference type="InterPro" id="IPR001962">
    <property type="entry name" value="Asn_synthase"/>
</dbReference>
<dbReference type="GO" id="GO:0005524">
    <property type="term" value="F:ATP binding"/>
    <property type="evidence" value="ECO:0007669"/>
    <property type="project" value="UniProtKB-KW"/>
</dbReference>
<keyword evidence="9" id="KW-0028">Amino-acid biosynthesis</keyword>
<comment type="caution">
    <text evidence="13">The sequence shown here is derived from an EMBL/GenBank/DDBJ whole genome shotgun (WGS) entry which is preliminary data.</text>
</comment>
<dbReference type="PIRSF" id="PIRSF001589">
    <property type="entry name" value="Asn_synthetase_glu-h"/>
    <property type="match status" value="1"/>
</dbReference>
<feature type="binding site" evidence="10">
    <location>
        <position position="294"/>
    </location>
    <ligand>
        <name>ATP</name>
        <dbReference type="ChEBI" id="CHEBI:30616"/>
    </ligand>
</feature>
<dbReference type="InterPro" id="IPR006426">
    <property type="entry name" value="Asn_synth_AEB"/>
</dbReference>
<dbReference type="GO" id="GO:0004066">
    <property type="term" value="F:asparagine synthase (glutamine-hydrolyzing) activity"/>
    <property type="evidence" value="ECO:0007669"/>
    <property type="project" value="UniProtKB-EC"/>
</dbReference>
<keyword evidence="7 9" id="KW-0315">Glutamine amidotransferase</keyword>
<dbReference type="GO" id="GO:0006529">
    <property type="term" value="P:asparagine biosynthetic process"/>
    <property type="evidence" value="ECO:0007669"/>
    <property type="project" value="UniProtKB-KW"/>
</dbReference>
<keyword evidence="14" id="KW-1185">Reference proteome</keyword>
<keyword evidence="5 10" id="KW-0067">ATP-binding</keyword>
<dbReference type="PANTHER" id="PTHR43284">
    <property type="entry name" value="ASPARAGINE SYNTHETASE (GLUTAMINE-HYDROLYZING)"/>
    <property type="match status" value="1"/>
</dbReference>
<dbReference type="Pfam" id="PF13537">
    <property type="entry name" value="GATase_7"/>
    <property type="match status" value="1"/>
</dbReference>
<feature type="binding site" evidence="10">
    <location>
        <begin position="377"/>
        <end position="378"/>
    </location>
    <ligand>
        <name>ATP</name>
        <dbReference type="ChEBI" id="CHEBI:30616"/>
    </ligand>
</feature>
<dbReference type="SUPFAM" id="SSF56235">
    <property type="entry name" value="N-terminal nucleophile aminohydrolases (Ntn hydrolases)"/>
    <property type="match status" value="1"/>
</dbReference>
<feature type="domain" description="Glutamine amidotransferase type-2" evidence="12">
    <location>
        <begin position="2"/>
        <end position="216"/>
    </location>
</feature>
<accession>A0A398B8K6</accession>
<evidence type="ECO:0000256" key="8">
    <source>
        <dbReference type="ARBA" id="ARBA00048741"/>
    </source>
</evidence>
<evidence type="ECO:0000256" key="1">
    <source>
        <dbReference type="ARBA" id="ARBA00005187"/>
    </source>
</evidence>
<dbReference type="EMBL" id="QWVS01000016">
    <property type="protein sequence ID" value="RID86202.1"/>
    <property type="molecule type" value="Genomic_DNA"/>
</dbReference>
<evidence type="ECO:0000256" key="4">
    <source>
        <dbReference type="ARBA" id="ARBA00022741"/>
    </source>
</evidence>
<dbReference type="InterPro" id="IPR051786">
    <property type="entry name" value="ASN_synthetase/amidase"/>
</dbReference>
<dbReference type="CDD" id="cd01991">
    <property type="entry name" value="Asn_synthase_B_C"/>
    <property type="match status" value="1"/>
</dbReference>
<comment type="similarity">
    <text evidence="2">Belongs to the asparagine synthetase family.</text>
</comment>